<organism evidence="1 2">
    <name type="scientific">Mucuna pruriens</name>
    <name type="common">Velvet bean</name>
    <name type="synonym">Dolichos pruriens</name>
    <dbReference type="NCBI Taxonomy" id="157652"/>
    <lineage>
        <taxon>Eukaryota</taxon>
        <taxon>Viridiplantae</taxon>
        <taxon>Streptophyta</taxon>
        <taxon>Embryophyta</taxon>
        <taxon>Tracheophyta</taxon>
        <taxon>Spermatophyta</taxon>
        <taxon>Magnoliopsida</taxon>
        <taxon>eudicotyledons</taxon>
        <taxon>Gunneridae</taxon>
        <taxon>Pentapetalae</taxon>
        <taxon>rosids</taxon>
        <taxon>fabids</taxon>
        <taxon>Fabales</taxon>
        <taxon>Fabaceae</taxon>
        <taxon>Papilionoideae</taxon>
        <taxon>50 kb inversion clade</taxon>
        <taxon>NPAAA clade</taxon>
        <taxon>indigoferoid/millettioid clade</taxon>
        <taxon>Phaseoleae</taxon>
        <taxon>Mucuna</taxon>
    </lineage>
</organism>
<gene>
    <name evidence="1" type="ORF">CR513_20767</name>
</gene>
<comment type="caution">
    <text evidence="1">The sequence shown here is derived from an EMBL/GenBank/DDBJ whole genome shotgun (WGS) entry which is preliminary data.</text>
</comment>
<dbReference type="Proteomes" id="UP000257109">
    <property type="component" value="Unassembled WGS sequence"/>
</dbReference>
<reference evidence="1" key="1">
    <citation type="submission" date="2018-05" db="EMBL/GenBank/DDBJ databases">
        <title>Draft genome of Mucuna pruriens seed.</title>
        <authorList>
            <person name="Nnadi N.E."/>
            <person name="Vos R."/>
            <person name="Hasami M.H."/>
            <person name="Devisetty U.K."/>
            <person name="Aguiy J.C."/>
        </authorList>
    </citation>
    <scope>NUCLEOTIDE SEQUENCE [LARGE SCALE GENOMIC DNA]</scope>
    <source>
        <strain evidence="1">JCA_2017</strain>
    </source>
</reference>
<dbReference type="AlphaFoldDB" id="A0A371H1A8"/>
<protein>
    <submittedName>
        <fullName evidence="1">Uncharacterized protein</fullName>
    </submittedName>
</protein>
<dbReference type="EMBL" id="QJKJ01003854">
    <property type="protein sequence ID" value="RDX96565.1"/>
    <property type="molecule type" value="Genomic_DNA"/>
</dbReference>
<proteinExistence type="predicted"/>
<evidence type="ECO:0000313" key="1">
    <source>
        <dbReference type="EMBL" id="RDX96565.1"/>
    </source>
</evidence>
<name>A0A371H1A8_MUCPR</name>
<keyword evidence="2" id="KW-1185">Reference proteome</keyword>
<feature type="non-terminal residue" evidence="1">
    <location>
        <position position="1"/>
    </location>
</feature>
<sequence length="103" mass="11973">MSLCPFEEKMYLSSNVTSEFLNDIRCFEFAYHHLVLRKDVLVIIYNGTRMVLEEASVNVIVVVIITGNHIGTKVYISRMNLMSSNHLSPMKFQRRSFLLLFVL</sequence>
<evidence type="ECO:0000313" key="2">
    <source>
        <dbReference type="Proteomes" id="UP000257109"/>
    </source>
</evidence>
<accession>A0A371H1A8</accession>